<accession>A0ACB8EUR0</accession>
<proteinExistence type="predicted"/>
<dbReference type="EMBL" id="CM037628">
    <property type="protein sequence ID" value="KAH7996295.1"/>
    <property type="molecule type" value="Genomic_DNA"/>
</dbReference>
<protein>
    <submittedName>
        <fullName evidence="1">Uncharacterized protein</fullName>
    </submittedName>
</protein>
<comment type="caution">
    <text evidence="1">The sequence shown here is derived from an EMBL/GenBank/DDBJ whole genome shotgun (WGS) entry which is preliminary data.</text>
</comment>
<sequence length="99" mass="10942">MVMGGWFTSHPPHPPKHAAVMEGETDDQGFSGPAHFPSSQGQIDSKKARMKRVPQKTKCWASLKIQDASSLPAFLITACLIWLLTNLPRFPPLKTLPSF</sequence>
<gene>
    <name evidence="1" type="ORF">K3G42_003912</name>
</gene>
<reference evidence="1" key="1">
    <citation type="submission" date="2021-08" db="EMBL/GenBank/DDBJ databases">
        <title>The first chromosome-level gecko genome reveals the dynamic sex chromosomes of Neotropical dwarf geckos (Sphaerodactylidae: Sphaerodactylus).</title>
        <authorList>
            <person name="Pinto B.J."/>
            <person name="Keating S.E."/>
            <person name="Gamble T."/>
        </authorList>
    </citation>
    <scope>NUCLEOTIDE SEQUENCE</scope>
    <source>
        <strain evidence="1">TG3544</strain>
    </source>
</reference>
<dbReference type="Proteomes" id="UP000827872">
    <property type="component" value="Linkage Group LG15"/>
</dbReference>
<name>A0ACB8EUR0_9SAUR</name>
<organism evidence="1 2">
    <name type="scientific">Sphaerodactylus townsendi</name>
    <dbReference type="NCBI Taxonomy" id="933632"/>
    <lineage>
        <taxon>Eukaryota</taxon>
        <taxon>Metazoa</taxon>
        <taxon>Chordata</taxon>
        <taxon>Craniata</taxon>
        <taxon>Vertebrata</taxon>
        <taxon>Euteleostomi</taxon>
        <taxon>Lepidosauria</taxon>
        <taxon>Squamata</taxon>
        <taxon>Bifurcata</taxon>
        <taxon>Gekkota</taxon>
        <taxon>Sphaerodactylidae</taxon>
        <taxon>Sphaerodactylus</taxon>
    </lineage>
</organism>
<keyword evidence="2" id="KW-1185">Reference proteome</keyword>
<evidence type="ECO:0000313" key="2">
    <source>
        <dbReference type="Proteomes" id="UP000827872"/>
    </source>
</evidence>
<evidence type="ECO:0000313" key="1">
    <source>
        <dbReference type="EMBL" id="KAH7996295.1"/>
    </source>
</evidence>